<evidence type="ECO:0000259" key="5">
    <source>
        <dbReference type="Pfam" id="PF08100"/>
    </source>
</evidence>
<evidence type="ECO:0000256" key="2">
    <source>
        <dbReference type="ARBA" id="ARBA00022679"/>
    </source>
</evidence>
<comment type="caution">
    <text evidence="6">The sequence shown here is derived from an EMBL/GenBank/DDBJ whole genome shotgun (WGS) entry which is preliminary data.</text>
</comment>
<dbReference type="CDD" id="cd02440">
    <property type="entry name" value="AdoMet_MTases"/>
    <property type="match status" value="1"/>
</dbReference>
<dbReference type="SUPFAM" id="SSF46785">
    <property type="entry name" value="Winged helix' DNA-binding domain"/>
    <property type="match status" value="1"/>
</dbReference>
<keyword evidence="1 6" id="KW-0489">Methyltransferase</keyword>
<evidence type="ECO:0000259" key="4">
    <source>
        <dbReference type="Pfam" id="PF00891"/>
    </source>
</evidence>
<keyword evidence="2 6" id="KW-0808">Transferase</keyword>
<feature type="domain" description="O-methyltransferase dimerisation" evidence="5">
    <location>
        <begin position="32"/>
        <end position="98"/>
    </location>
</feature>
<dbReference type="GO" id="GO:0046983">
    <property type="term" value="F:protein dimerization activity"/>
    <property type="evidence" value="ECO:0007669"/>
    <property type="project" value="InterPro"/>
</dbReference>
<dbReference type="PROSITE" id="PS51683">
    <property type="entry name" value="SAM_OMT_II"/>
    <property type="match status" value="1"/>
</dbReference>
<name>A0A402AG71_9CHLR</name>
<dbReference type="InterPro" id="IPR016461">
    <property type="entry name" value="COMT-like"/>
</dbReference>
<keyword evidence="3" id="KW-0949">S-adenosyl-L-methionine</keyword>
<dbReference type="OrthoDB" id="582216at2"/>
<dbReference type="Proteomes" id="UP000287188">
    <property type="component" value="Unassembled WGS sequence"/>
</dbReference>
<protein>
    <submittedName>
        <fullName evidence="6">Methyltransferase</fullName>
    </submittedName>
</protein>
<dbReference type="PANTHER" id="PTHR43712">
    <property type="entry name" value="PUTATIVE (AFU_ORTHOLOGUE AFUA_4G14580)-RELATED"/>
    <property type="match status" value="1"/>
</dbReference>
<dbReference type="InterPro" id="IPR036390">
    <property type="entry name" value="WH_DNA-bd_sf"/>
</dbReference>
<dbReference type="Gene3D" id="1.10.10.10">
    <property type="entry name" value="Winged helix-like DNA-binding domain superfamily/Winged helix DNA-binding domain"/>
    <property type="match status" value="1"/>
</dbReference>
<dbReference type="PANTHER" id="PTHR43712:SF2">
    <property type="entry name" value="O-METHYLTRANSFERASE CICE"/>
    <property type="match status" value="1"/>
</dbReference>
<dbReference type="InterPro" id="IPR029063">
    <property type="entry name" value="SAM-dependent_MTases_sf"/>
</dbReference>
<dbReference type="AlphaFoldDB" id="A0A402AG71"/>
<evidence type="ECO:0000256" key="3">
    <source>
        <dbReference type="ARBA" id="ARBA00022691"/>
    </source>
</evidence>
<keyword evidence="7" id="KW-1185">Reference proteome</keyword>
<dbReference type="Pfam" id="PF00891">
    <property type="entry name" value="Methyltransf_2"/>
    <property type="match status" value="1"/>
</dbReference>
<evidence type="ECO:0000313" key="6">
    <source>
        <dbReference type="EMBL" id="GCE18053.1"/>
    </source>
</evidence>
<evidence type="ECO:0000313" key="7">
    <source>
        <dbReference type="Proteomes" id="UP000287188"/>
    </source>
</evidence>
<dbReference type="InterPro" id="IPR036388">
    <property type="entry name" value="WH-like_DNA-bd_sf"/>
</dbReference>
<accession>A0A402AG71</accession>
<reference evidence="7" key="1">
    <citation type="submission" date="2018-12" db="EMBL/GenBank/DDBJ databases">
        <title>Tengunoibacter tsumagoiensis gen. nov., sp. nov., Dictyobacter kobayashii sp. nov., D. alpinus sp. nov., and D. joshuensis sp. nov. and description of Dictyobacteraceae fam. nov. within the order Ktedonobacterales isolated from Tengu-no-mugimeshi.</title>
        <authorList>
            <person name="Wang C.M."/>
            <person name="Zheng Y."/>
            <person name="Sakai Y."/>
            <person name="Toyoda A."/>
            <person name="Minakuchi Y."/>
            <person name="Abe K."/>
            <person name="Yokota A."/>
            <person name="Yabe S."/>
        </authorList>
    </citation>
    <scope>NUCLEOTIDE SEQUENCE [LARGE SCALE GENOMIC DNA]</scope>
    <source>
        <strain evidence="7">Uno11</strain>
    </source>
</reference>
<feature type="domain" description="O-methyltransferase C-terminal" evidence="4">
    <location>
        <begin position="138"/>
        <end position="311"/>
    </location>
</feature>
<dbReference type="SUPFAM" id="SSF53335">
    <property type="entry name" value="S-adenosyl-L-methionine-dependent methyltransferases"/>
    <property type="match status" value="1"/>
</dbReference>
<dbReference type="RefSeq" id="WP_126549650.1">
    <property type="nucleotide sequence ID" value="NZ_BIFS01000001.1"/>
</dbReference>
<sequence>MPLRLSPLDHILSRLNLIPVPLFDTPLVPGIAQVLITACELNLFDTLADEPLTLDALAEKLDCHPQGLVLLLQVLVAAGYIQLHRGHYRNTRVTRRWLLTSSPTSIAPYIVHSPDIVDIWKHLPAAIRTHQPSLRMPYDEDASDPELQRQLARHYAGLAALATVLGGEVIRKIRLPAGASSLVDIGGSHAAYSAMLCRKYSRLQATILDIQPGIEAGLQNVERQGLSKRIHFVCTDIVRDAFEQTFPATFDAALYFQIAHLLQPEQNRALLAKVVATLKPGGQIFFVDQVTNQTPYSRLANTMVQLMAMTMEVVGGTCYPFPEVKDWLLSCGMEQVHQHRLLTPGATLITARKKLS</sequence>
<dbReference type="GO" id="GO:0032259">
    <property type="term" value="P:methylation"/>
    <property type="evidence" value="ECO:0007669"/>
    <property type="project" value="UniProtKB-KW"/>
</dbReference>
<gene>
    <name evidence="6" type="ORF">KDK_18530</name>
</gene>
<dbReference type="Pfam" id="PF08100">
    <property type="entry name" value="Dimerisation"/>
    <property type="match status" value="1"/>
</dbReference>
<dbReference type="EMBL" id="BIFS01000001">
    <property type="protein sequence ID" value="GCE18053.1"/>
    <property type="molecule type" value="Genomic_DNA"/>
</dbReference>
<organism evidence="6 7">
    <name type="scientific">Dictyobacter kobayashii</name>
    <dbReference type="NCBI Taxonomy" id="2014872"/>
    <lineage>
        <taxon>Bacteria</taxon>
        <taxon>Bacillati</taxon>
        <taxon>Chloroflexota</taxon>
        <taxon>Ktedonobacteria</taxon>
        <taxon>Ktedonobacterales</taxon>
        <taxon>Dictyobacteraceae</taxon>
        <taxon>Dictyobacter</taxon>
    </lineage>
</organism>
<evidence type="ECO:0000256" key="1">
    <source>
        <dbReference type="ARBA" id="ARBA00022603"/>
    </source>
</evidence>
<dbReference type="InterPro" id="IPR012967">
    <property type="entry name" value="COMT_dimerisation"/>
</dbReference>
<proteinExistence type="predicted"/>
<dbReference type="Gene3D" id="3.40.50.150">
    <property type="entry name" value="Vaccinia Virus protein VP39"/>
    <property type="match status" value="1"/>
</dbReference>
<dbReference type="InterPro" id="IPR001077">
    <property type="entry name" value="COMT_C"/>
</dbReference>
<dbReference type="GO" id="GO:0008171">
    <property type="term" value="F:O-methyltransferase activity"/>
    <property type="evidence" value="ECO:0007669"/>
    <property type="project" value="InterPro"/>
</dbReference>